<evidence type="ECO:0000256" key="2">
    <source>
        <dbReference type="ARBA" id="ARBA00004134"/>
    </source>
</evidence>
<dbReference type="Gene3D" id="2.30.30.700">
    <property type="entry name" value="SLA1 homology domain 1"/>
    <property type="match status" value="1"/>
</dbReference>
<evidence type="ECO:0000256" key="9">
    <source>
        <dbReference type="ARBA" id="ARBA00022583"/>
    </source>
</evidence>
<feature type="compositionally biased region" description="Pro residues" evidence="16">
    <location>
        <begin position="809"/>
        <end position="830"/>
    </location>
</feature>
<dbReference type="GO" id="GO:0030479">
    <property type="term" value="C:actin cortical patch"/>
    <property type="evidence" value="ECO:0007669"/>
    <property type="project" value="UniProtKB-SubCell"/>
</dbReference>
<dbReference type="InterPro" id="IPR013761">
    <property type="entry name" value="SAM/pointed_sf"/>
</dbReference>
<feature type="region of interest" description="Disordered" evidence="16">
    <location>
        <begin position="794"/>
        <end position="840"/>
    </location>
</feature>
<dbReference type="InterPro" id="IPR035821">
    <property type="entry name" value="Sla1_SH3_3"/>
</dbReference>
<dbReference type="STRING" id="1165861.A0A0L0VI48"/>
<feature type="region of interest" description="Disordered" evidence="16">
    <location>
        <begin position="440"/>
        <end position="522"/>
    </location>
</feature>
<dbReference type="InterPro" id="IPR001452">
    <property type="entry name" value="SH3_domain"/>
</dbReference>
<feature type="compositionally biased region" description="Polar residues" evidence="16">
    <location>
        <begin position="704"/>
        <end position="728"/>
    </location>
</feature>
<dbReference type="InterPro" id="IPR035800">
    <property type="entry name" value="Sla1_SH3_1"/>
</dbReference>
<dbReference type="AlphaFoldDB" id="A0A0L0VI48"/>
<evidence type="ECO:0000256" key="12">
    <source>
        <dbReference type="ARBA" id="ARBA00023136"/>
    </source>
</evidence>
<feature type="region of interest" description="Disordered" evidence="16">
    <location>
        <begin position="756"/>
        <end position="775"/>
    </location>
</feature>
<feature type="compositionally biased region" description="Low complexity" evidence="16">
    <location>
        <begin position="1149"/>
        <end position="1168"/>
    </location>
</feature>
<dbReference type="GO" id="GO:0000147">
    <property type="term" value="P:actin cortical patch assembly"/>
    <property type="evidence" value="ECO:0007669"/>
    <property type="project" value="TreeGrafter"/>
</dbReference>
<sequence>MAQHLRLLKAEYAYSPQTEDEIGLEEEMCYYLLDDSDPDWSKVKLKASPTSLDNPPSGLVPANYLLPAEPLHQVAALYAYEAQTEDELTIQEDEILHLYEQDGDWSLVGRLSEESDQRGVGYVPTTYIETTQDNQHVDRSVEPVVAEIAQQPVLGSQTSNQRTYPDSGLATWAVTDIDHKKKKRKGTLMIDGSSFIFASESDKLGVQKYDMASVSITKTEKGKHLILQCGTEERHFQVSEKDLDAIVLKIQRFQQHVQPIPTSSPPRSKTNNGLAVLQSPVNRPPSAMANPDKPSGVSCRKVSFAAPLGKPATALYDFEAQGEDELTVEEGDRLFVLDDRSDDDWWKCAMQSDGQEGVVPASYIELDQGEPSGNQEAAEAAMTAAAAQSAKKFRIQEEEDARLAQELADQDRSETQLENLRLADRNLTIAREAEQRKNVEADLAARRKKESESRKREAERALSNPGLSNGPTPPKLVTRPDSAQGMSDHHHGTTPAPPKRPDSAPRDGKSKPQGLVRTWRDRTGQFKVEAEFRGLQNGKIRLHKVNGVTIEVPLSKMSPEDVIWLEGATGRTLRTQDSSDDIPLATLAIQNNSVNRSNTTSRPTPSQAPRRPSTKQPTIDWFEFFLNAGCDLDDCTRYSTNFERDRIDENLLVDLEPSTMRNLGLREGDVIRVSKHIKSKYGPTDDGNSIKTQIQKDEELARKLQQQQDLGTTEPPNIFTNGPNGSLKNTRRGRPVPTRTGSSSNTVDINSITNKLVDTSSSSQPEVVEPSSPIIDGLDSSLISLNPLAKTGGGFDDDAWQVRPNSTTPVPPPTTTSTNPPAPPPPPPTGPTKTAEAPSKPSLNDEIFEKIMNHSQNNQLNQSHSLNLQSNQTAPLPSSVIVPQATGFNPNGPRGPLAPVASNAPLLNPLVPLNSGMNGFVPTRPNTNGIQAQPTGFNVSAGYGPTTTNPMMMQPTGMVLNGGMGMGGLNSNQLIQSQPTGMSPFGVIQSQPTGMMAQPTGMMSSMGTMQPQMTGFNPGYSSVLNPPVPNLPPMYSNPPQQQQATKSFNPSDIFGQMKTGQFAQNSLSTGPAAPQDPNKYNALRAQPTGFGTNGGNFTQQFMPNNNNIQQQQQQQQQQSGMMMVQPLTAQPTGFAPGGYLINQQTGHIPPNQNQPFFNNQQNQQWRGY</sequence>
<evidence type="ECO:0000256" key="7">
    <source>
        <dbReference type="ARBA" id="ARBA00022475"/>
    </source>
</evidence>
<gene>
    <name evidence="18" type="ORF">PSTG_08034</name>
</gene>
<evidence type="ECO:0000256" key="14">
    <source>
        <dbReference type="ARBA" id="ARBA00023212"/>
    </source>
</evidence>
<feature type="compositionally biased region" description="Low complexity" evidence="16">
    <location>
        <begin position="591"/>
        <end position="602"/>
    </location>
</feature>
<evidence type="ECO:0000256" key="16">
    <source>
        <dbReference type="SAM" id="MobiDB-lite"/>
    </source>
</evidence>
<dbReference type="PANTHER" id="PTHR15735:SF19">
    <property type="entry name" value="ACTIN CYTOSKELETON-REGULATORY COMPLEX PROTEIN SLA1"/>
    <property type="match status" value="1"/>
</dbReference>
<feature type="region of interest" description="Disordered" evidence="16">
    <location>
        <begin position="589"/>
        <end position="615"/>
    </location>
</feature>
<dbReference type="SMART" id="SM00326">
    <property type="entry name" value="SH3"/>
    <property type="match status" value="3"/>
</dbReference>
<dbReference type="GO" id="GO:0006897">
    <property type="term" value="P:endocytosis"/>
    <property type="evidence" value="ECO:0007669"/>
    <property type="project" value="UniProtKB-KW"/>
</dbReference>
<feature type="compositionally biased region" description="Polar residues" evidence="16">
    <location>
        <begin position="258"/>
        <end position="273"/>
    </location>
</feature>
<keyword evidence="14" id="KW-0206">Cytoskeleton</keyword>
<keyword evidence="9" id="KW-0254">Endocytosis</keyword>
<evidence type="ECO:0000256" key="15">
    <source>
        <dbReference type="PROSITE-ProRule" id="PRU00192"/>
    </source>
</evidence>
<dbReference type="EMBL" id="AJIL01000054">
    <property type="protein sequence ID" value="KNE98664.1"/>
    <property type="molecule type" value="Genomic_DNA"/>
</dbReference>
<dbReference type="CDD" id="cd11775">
    <property type="entry name" value="SH3_Sla1p_3"/>
    <property type="match status" value="1"/>
</dbReference>
<evidence type="ECO:0000256" key="13">
    <source>
        <dbReference type="ARBA" id="ARBA00023203"/>
    </source>
</evidence>
<evidence type="ECO:0000256" key="8">
    <source>
        <dbReference type="ARBA" id="ARBA00022490"/>
    </source>
</evidence>
<feature type="region of interest" description="Disordered" evidence="16">
    <location>
        <begin position="1064"/>
        <end position="1084"/>
    </location>
</feature>
<keyword evidence="13" id="KW-0009">Actin-binding</keyword>
<dbReference type="GO" id="GO:0042802">
    <property type="term" value="F:identical protein binding"/>
    <property type="evidence" value="ECO:0007669"/>
    <property type="project" value="InterPro"/>
</dbReference>
<comment type="caution">
    <text evidence="18">The sequence shown here is derived from an EMBL/GenBank/DDBJ whole genome shotgun (WGS) entry which is preliminary data.</text>
</comment>
<accession>A0A0L0VI48</accession>
<evidence type="ECO:0000256" key="1">
    <source>
        <dbReference type="ARBA" id="ARBA00004125"/>
    </source>
</evidence>
<dbReference type="PANTHER" id="PTHR15735">
    <property type="entry name" value="FCH AND DOUBLE SH3 DOMAINS PROTEIN"/>
    <property type="match status" value="1"/>
</dbReference>
<evidence type="ECO:0000256" key="5">
    <source>
        <dbReference type="ARBA" id="ARBA00020357"/>
    </source>
</evidence>
<dbReference type="SUPFAM" id="SSF50044">
    <property type="entry name" value="SH3-domain"/>
    <property type="match status" value="3"/>
</dbReference>
<feature type="compositionally biased region" description="Basic and acidic residues" evidence="16">
    <location>
        <begin position="499"/>
        <end position="510"/>
    </location>
</feature>
<dbReference type="InterPro" id="IPR007131">
    <property type="entry name" value="SHD1"/>
</dbReference>
<name>A0A0L0VI48_9BASI</name>
<dbReference type="PRINTS" id="PR00452">
    <property type="entry name" value="SH3DOMAIN"/>
</dbReference>
<dbReference type="GO" id="GO:0005634">
    <property type="term" value="C:nucleus"/>
    <property type="evidence" value="ECO:0007669"/>
    <property type="project" value="TreeGrafter"/>
</dbReference>
<evidence type="ECO:0000313" key="18">
    <source>
        <dbReference type="EMBL" id="KNE98664.1"/>
    </source>
</evidence>
<dbReference type="GO" id="GO:0030674">
    <property type="term" value="F:protein-macromolecule adaptor activity"/>
    <property type="evidence" value="ECO:0007669"/>
    <property type="project" value="InterPro"/>
</dbReference>
<dbReference type="PROSITE" id="PS50002">
    <property type="entry name" value="SH3"/>
    <property type="match status" value="2"/>
</dbReference>
<evidence type="ECO:0000256" key="4">
    <source>
        <dbReference type="ARBA" id="ARBA00007948"/>
    </source>
</evidence>
<dbReference type="GO" id="GO:0030833">
    <property type="term" value="P:regulation of actin filament polymerization"/>
    <property type="evidence" value="ECO:0007669"/>
    <property type="project" value="TreeGrafter"/>
</dbReference>
<dbReference type="Proteomes" id="UP000054564">
    <property type="component" value="Unassembled WGS sequence"/>
</dbReference>
<feature type="domain" description="SH3" evidence="17">
    <location>
        <begin position="69"/>
        <end position="133"/>
    </location>
</feature>
<dbReference type="GO" id="GO:0005886">
    <property type="term" value="C:plasma membrane"/>
    <property type="evidence" value="ECO:0007669"/>
    <property type="project" value="UniProtKB-SubCell"/>
</dbReference>
<dbReference type="OrthoDB" id="5971719at2759"/>
<keyword evidence="11" id="KW-0967">Endosome</keyword>
<keyword evidence="7" id="KW-1003">Cell membrane</keyword>
<evidence type="ECO:0000256" key="3">
    <source>
        <dbReference type="ARBA" id="ARBA00004413"/>
    </source>
</evidence>
<dbReference type="GO" id="GO:0003779">
    <property type="term" value="F:actin binding"/>
    <property type="evidence" value="ECO:0007669"/>
    <property type="project" value="UniProtKB-KW"/>
</dbReference>
<organism evidence="18 19">
    <name type="scientific">Puccinia striiformis f. sp. tritici PST-78</name>
    <dbReference type="NCBI Taxonomy" id="1165861"/>
    <lineage>
        <taxon>Eukaryota</taxon>
        <taxon>Fungi</taxon>
        <taxon>Dikarya</taxon>
        <taxon>Basidiomycota</taxon>
        <taxon>Pucciniomycotina</taxon>
        <taxon>Pucciniomycetes</taxon>
        <taxon>Pucciniales</taxon>
        <taxon>Pucciniaceae</taxon>
        <taxon>Puccinia</taxon>
    </lineage>
</organism>
<reference evidence="19" key="1">
    <citation type="submission" date="2014-03" db="EMBL/GenBank/DDBJ databases">
        <title>The Genome Sequence of Puccinia striiformis f. sp. tritici PST-78.</title>
        <authorList>
            <consortium name="The Broad Institute Genome Sequencing Platform"/>
            <person name="Cuomo C."/>
            <person name="Hulbert S."/>
            <person name="Chen X."/>
            <person name="Walker B."/>
            <person name="Young S.K."/>
            <person name="Zeng Q."/>
            <person name="Gargeya S."/>
            <person name="Fitzgerald M."/>
            <person name="Haas B."/>
            <person name="Abouelleil A."/>
            <person name="Alvarado L."/>
            <person name="Arachchi H.M."/>
            <person name="Berlin A.M."/>
            <person name="Chapman S.B."/>
            <person name="Goldberg J."/>
            <person name="Griggs A."/>
            <person name="Gujja S."/>
            <person name="Hansen M."/>
            <person name="Howarth C."/>
            <person name="Imamovic A."/>
            <person name="Larimer J."/>
            <person name="McCowan C."/>
            <person name="Montmayeur A."/>
            <person name="Murphy C."/>
            <person name="Neiman D."/>
            <person name="Pearson M."/>
            <person name="Priest M."/>
            <person name="Roberts A."/>
            <person name="Saif S."/>
            <person name="Shea T."/>
            <person name="Sisk P."/>
            <person name="Sykes S."/>
            <person name="Wortman J."/>
            <person name="Nusbaum C."/>
            <person name="Birren B."/>
        </authorList>
    </citation>
    <scope>NUCLEOTIDE SEQUENCE [LARGE SCALE GENOMIC DNA]</scope>
    <source>
        <strain evidence="19">race PST-78</strain>
    </source>
</reference>
<dbReference type="Pfam" id="PF03983">
    <property type="entry name" value="SHD1"/>
    <property type="match status" value="1"/>
</dbReference>
<dbReference type="GO" id="GO:0043130">
    <property type="term" value="F:ubiquitin binding"/>
    <property type="evidence" value="ECO:0007669"/>
    <property type="project" value="InterPro"/>
</dbReference>
<feature type="compositionally biased region" description="Low complexity" evidence="16">
    <location>
        <begin position="760"/>
        <end position="773"/>
    </location>
</feature>
<feature type="domain" description="SH3" evidence="17">
    <location>
        <begin position="307"/>
        <end position="369"/>
    </location>
</feature>
<protein>
    <recommendedName>
        <fullName evidence="5">Actin cytoskeleton-regulatory complex protein SLA1</fullName>
    </recommendedName>
</protein>
<dbReference type="Gene3D" id="1.10.150.50">
    <property type="entry name" value="Transcription Factor, Ets-1"/>
    <property type="match status" value="1"/>
</dbReference>
<comment type="subcellular location">
    <subcellularLocation>
        <location evidence="3">Cell membrane</location>
        <topology evidence="3">Peripheral membrane protein</topology>
        <orientation evidence="3">Cytoplasmic side</orientation>
    </subcellularLocation>
    <subcellularLocation>
        <location evidence="2">Cytoplasm</location>
        <location evidence="2">Cytoskeleton</location>
        <location evidence="2">Actin patch</location>
    </subcellularLocation>
    <subcellularLocation>
        <location evidence="1">Endosome membrane</location>
        <topology evidence="1">Peripheral membrane protein</topology>
        <orientation evidence="1">Cytoplasmic side</orientation>
    </subcellularLocation>
</comment>
<dbReference type="Pfam" id="PF24081">
    <property type="entry name" value="PH_SLA1"/>
    <property type="match status" value="1"/>
</dbReference>
<keyword evidence="8" id="KW-0963">Cytoplasm</keyword>
<proteinExistence type="inferred from homology"/>
<feature type="region of interest" description="Disordered" evidence="16">
    <location>
        <begin position="258"/>
        <end position="296"/>
    </location>
</feature>
<evidence type="ECO:0000313" key="19">
    <source>
        <dbReference type="Proteomes" id="UP000054564"/>
    </source>
</evidence>
<keyword evidence="19" id="KW-1185">Reference proteome</keyword>
<feature type="region of interest" description="Disordered" evidence="16">
    <location>
        <begin position="701"/>
        <end position="750"/>
    </location>
</feature>
<dbReference type="Pfam" id="PF00018">
    <property type="entry name" value="SH3_1"/>
    <property type="match status" value="2"/>
</dbReference>
<dbReference type="GO" id="GO:0010008">
    <property type="term" value="C:endosome membrane"/>
    <property type="evidence" value="ECO:0007669"/>
    <property type="project" value="UniProtKB-SubCell"/>
</dbReference>
<evidence type="ECO:0000256" key="10">
    <source>
        <dbReference type="ARBA" id="ARBA00022737"/>
    </source>
</evidence>
<keyword evidence="12" id="KW-0472">Membrane</keyword>
<evidence type="ECO:0000256" key="11">
    <source>
        <dbReference type="ARBA" id="ARBA00022753"/>
    </source>
</evidence>
<evidence type="ECO:0000256" key="6">
    <source>
        <dbReference type="ARBA" id="ARBA00022443"/>
    </source>
</evidence>
<evidence type="ECO:0000259" key="17">
    <source>
        <dbReference type="PROSITE" id="PS50002"/>
    </source>
</evidence>
<keyword evidence="6 15" id="KW-0728">SH3 domain</keyword>
<comment type="similarity">
    <text evidence="4">Belongs to the SLA1 family.</text>
</comment>
<dbReference type="Gene3D" id="2.30.30.40">
    <property type="entry name" value="SH3 Domains"/>
    <property type="match status" value="3"/>
</dbReference>
<dbReference type="InterPro" id="IPR056996">
    <property type="entry name" value="PH_SLA1"/>
</dbReference>
<dbReference type="InterPro" id="IPR036028">
    <property type="entry name" value="SH3-like_dom_sf"/>
</dbReference>
<feature type="compositionally biased region" description="Basic and acidic residues" evidence="16">
    <location>
        <begin position="440"/>
        <end position="460"/>
    </location>
</feature>
<dbReference type="CDD" id="cd11773">
    <property type="entry name" value="SH3_Sla1p_1"/>
    <property type="match status" value="1"/>
</dbReference>
<feature type="region of interest" description="Disordered" evidence="16">
    <location>
        <begin position="1128"/>
        <end position="1168"/>
    </location>
</feature>
<keyword evidence="10" id="KW-0677">Repeat</keyword>